<dbReference type="OMA" id="QTSTCIF"/>
<keyword evidence="2" id="KW-1185">Reference proteome</keyword>
<gene>
    <name evidence="3" type="primary">LOC110978132</name>
</gene>
<name>A0A8B7YA45_ACAPL</name>
<dbReference type="GeneID" id="110978132"/>
<dbReference type="OrthoDB" id="10364855at2759"/>
<dbReference type="Proteomes" id="UP000694845">
    <property type="component" value="Unplaced"/>
</dbReference>
<dbReference type="RefSeq" id="XP_022088566.1">
    <property type="nucleotide sequence ID" value="XM_022232874.1"/>
</dbReference>
<keyword evidence="1" id="KW-0732">Signal</keyword>
<sequence length="121" mass="13480">MGTNVCVLVLLLMAMMTVVYCTKDRQPRGCNAICMLKSYTHPAGKRTKSVDLNQESYPWNQVDAAQTHTADAMTKDQTSTCIFDEVLKALSPPWQERLLSVLEGALMENKGEPNKDGSFDH</sequence>
<reference evidence="3" key="1">
    <citation type="submission" date="2025-08" db="UniProtKB">
        <authorList>
            <consortium name="RefSeq"/>
        </authorList>
    </citation>
    <scope>IDENTIFICATION</scope>
</reference>
<protein>
    <submittedName>
        <fullName evidence="3">Uncharacterized protein LOC110978132</fullName>
    </submittedName>
</protein>
<dbReference type="KEGG" id="aplc:110978132"/>
<evidence type="ECO:0000256" key="1">
    <source>
        <dbReference type="SAM" id="SignalP"/>
    </source>
</evidence>
<evidence type="ECO:0000313" key="3">
    <source>
        <dbReference type="RefSeq" id="XP_022088566.1"/>
    </source>
</evidence>
<dbReference type="AlphaFoldDB" id="A0A8B7YA45"/>
<proteinExistence type="predicted"/>
<organism evidence="2 3">
    <name type="scientific">Acanthaster planci</name>
    <name type="common">Crown-of-thorns starfish</name>
    <dbReference type="NCBI Taxonomy" id="133434"/>
    <lineage>
        <taxon>Eukaryota</taxon>
        <taxon>Metazoa</taxon>
        <taxon>Echinodermata</taxon>
        <taxon>Eleutherozoa</taxon>
        <taxon>Asterozoa</taxon>
        <taxon>Asteroidea</taxon>
        <taxon>Valvatacea</taxon>
        <taxon>Valvatida</taxon>
        <taxon>Acanthasteridae</taxon>
        <taxon>Acanthaster</taxon>
    </lineage>
</organism>
<evidence type="ECO:0000313" key="2">
    <source>
        <dbReference type="Proteomes" id="UP000694845"/>
    </source>
</evidence>
<accession>A0A8B7YA45</accession>
<feature type="signal peptide" evidence="1">
    <location>
        <begin position="1"/>
        <end position="21"/>
    </location>
</feature>
<feature type="chain" id="PRO_5034020448" evidence="1">
    <location>
        <begin position="22"/>
        <end position="121"/>
    </location>
</feature>